<feature type="transmembrane region" description="Helical" evidence="6">
    <location>
        <begin position="154"/>
        <end position="175"/>
    </location>
</feature>
<dbReference type="InterPro" id="IPR002293">
    <property type="entry name" value="AA/rel_permease1"/>
</dbReference>
<feature type="transmembrane region" description="Helical" evidence="6">
    <location>
        <begin position="389"/>
        <end position="408"/>
    </location>
</feature>
<dbReference type="EMBL" id="JAESVA010000001">
    <property type="protein sequence ID" value="MCB8879276.1"/>
    <property type="molecule type" value="Genomic_DNA"/>
</dbReference>
<feature type="transmembrane region" description="Helical" evidence="6">
    <location>
        <begin position="43"/>
        <end position="63"/>
    </location>
</feature>
<dbReference type="Gene3D" id="1.20.1740.10">
    <property type="entry name" value="Amino acid/polyamine transporter I"/>
    <property type="match status" value="1"/>
</dbReference>
<evidence type="ECO:0000313" key="7">
    <source>
        <dbReference type="EMBL" id="MCB8879276.1"/>
    </source>
</evidence>
<keyword evidence="8" id="KW-1185">Reference proteome</keyword>
<evidence type="ECO:0000256" key="3">
    <source>
        <dbReference type="ARBA" id="ARBA00022692"/>
    </source>
</evidence>
<feature type="transmembrane region" description="Helical" evidence="6">
    <location>
        <begin position="420"/>
        <end position="438"/>
    </location>
</feature>
<evidence type="ECO:0000256" key="5">
    <source>
        <dbReference type="ARBA" id="ARBA00023136"/>
    </source>
</evidence>
<sequence>MALRRNLGLVEVIGLSLSMIAPTTAMAFNVTLTAGAAGVAAPLAFALSIPGLIIVGLCFVAFARRVASAGSAYAYIRQEFGARAGFLAGWALLLTYLTFGTGIAVLVGSFLDAALGNYHLGLPHFWILHGTLAILLGIAFAYRDMKLATRLMLALEGISVLAIIVLGILVLVSVGKTTGLPITPFLPDHHFGWAGIGYALVFAVLSFAGFESATTLGEEAANPARAIPIAVIATVIGAGIFYVFAAYTQVIGFGLDNMKGLANAAAPLNTLALKYGSRDFATVLDLATAISAFSCVLACVSSAARLLFSLGRAGLAPALGVVNPTYGTPSRAVLAVGAVMLAGALILAPQIGANDYYGDMGTIGVLALILVYVGVAAAAGRYAWQRKSLVWASFGLLGTIFMLWPLYNSIYPVPAFPGNLWPYLVIAYLLLGLGILACRPGLGRYVLETE</sequence>
<proteinExistence type="predicted"/>
<feature type="transmembrane region" description="Helical" evidence="6">
    <location>
        <begin position="195"/>
        <end position="214"/>
    </location>
</feature>
<dbReference type="RefSeq" id="WP_227305870.1">
    <property type="nucleotide sequence ID" value="NZ_JAESVA010000001.1"/>
</dbReference>
<dbReference type="PANTHER" id="PTHR42770">
    <property type="entry name" value="AMINO ACID TRANSPORTER-RELATED"/>
    <property type="match status" value="1"/>
</dbReference>
<dbReference type="InterPro" id="IPR050367">
    <property type="entry name" value="APC_superfamily"/>
</dbReference>
<keyword evidence="3 6" id="KW-0812">Transmembrane</keyword>
<evidence type="ECO:0000313" key="8">
    <source>
        <dbReference type="Proteomes" id="UP000721844"/>
    </source>
</evidence>
<organism evidence="7 8">
    <name type="scientific">Acidisoma cellulosilyticum</name>
    <dbReference type="NCBI Taxonomy" id="2802395"/>
    <lineage>
        <taxon>Bacteria</taxon>
        <taxon>Pseudomonadati</taxon>
        <taxon>Pseudomonadota</taxon>
        <taxon>Alphaproteobacteria</taxon>
        <taxon>Acetobacterales</taxon>
        <taxon>Acidocellaceae</taxon>
        <taxon>Acidisoma</taxon>
    </lineage>
</organism>
<feature type="transmembrane region" description="Helical" evidence="6">
    <location>
        <begin position="363"/>
        <end position="382"/>
    </location>
</feature>
<comment type="caution">
    <text evidence="7">The sequence shown here is derived from an EMBL/GenBank/DDBJ whole genome shotgun (WGS) entry which is preliminary data.</text>
</comment>
<dbReference type="Pfam" id="PF13520">
    <property type="entry name" value="AA_permease_2"/>
    <property type="match status" value="1"/>
</dbReference>
<dbReference type="PIRSF" id="PIRSF006060">
    <property type="entry name" value="AA_transporter"/>
    <property type="match status" value="1"/>
</dbReference>
<evidence type="ECO:0000256" key="6">
    <source>
        <dbReference type="SAM" id="Phobius"/>
    </source>
</evidence>
<feature type="transmembrane region" description="Helical" evidence="6">
    <location>
        <begin position="84"/>
        <end position="111"/>
    </location>
</feature>
<protein>
    <submittedName>
        <fullName evidence="7">APC family permease</fullName>
    </submittedName>
</protein>
<dbReference type="Proteomes" id="UP000721844">
    <property type="component" value="Unassembled WGS sequence"/>
</dbReference>
<feature type="transmembrane region" description="Helical" evidence="6">
    <location>
        <begin position="286"/>
        <end position="311"/>
    </location>
</feature>
<feature type="transmembrane region" description="Helical" evidence="6">
    <location>
        <begin position="332"/>
        <end position="351"/>
    </location>
</feature>
<evidence type="ECO:0000256" key="1">
    <source>
        <dbReference type="ARBA" id="ARBA00004651"/>
    </source>
</evidence>
<evidence type="ECO:0000256" key="4">
    <source>
        <dbReference type="ARBA" id="ARBA00022989"/>
    </source>
</evidence>
<feature type="transmembrane region" description="Helical" evidence="6">
    <location>
        <begin position="123"/>
        <end position="142"/>
    </location>
</feature>
<name>A0A963YY07_9PROT</name>
<dbReference type="PANTHER" id="PTHR42770:SF16">
    <property type="entry name" value="AMINO ACID PERMEASE"/>
    <property type="match status" value="1"/>
</dbReference>
<keyword evidence="2" id="KW-1003">Cell membrane</keyword>
<accession>A0A963YY07</accession>
<keyword evidence="4 6" id="KW-1133">Transmembrane helix</keyword>
<dbReference type="AlphaFoldDB" id="A0A963YY07"/>
<dbReference type="GO" id="GO:0022857">
    <property type="term" value="F:transmembrane transporter activity"/>
    <property type="evidence" value="ECO:0007669"/>
    <property type="project" value="InterPro"/>
</dbReference>
<gene>
    <name evidence="7" type="ORF">ACELLULO517_03440</name>
</gene>
<keyword evidence="5 6" id="KW-0472">Membrane</keyword>
<comment type="subcellular location">
    <subcellularLocation>
        <location evidence="1">Cell membrane</location>
        <topology evidence="1">Multi-pass membrane protein</topology>
    </subcellularLocation>
</comment>
<feature type="transmembrane region" description="Helical" evidence="6">
    <location>
        <begin position="226"/>
        <end position="247"/>
    </location>
</feature>
<dbReference type="GO" id="GO:0005886">
    <property type="term" value="C:plasma membrane"/>
    <property type="evidence" value="ECO:0007669"/>
    <property type="project" value="UniProtKB-SubCell"/>
</dbReference>
<evidence type="ECO:0000256" key="2">
    <source>
        <dbReference type="ARBA" id="ARBA00022475"/>
    </source>
</evidence>
<reference evidence="7 8" key="1">
    <citation type="journal article" date="2021" name="Microorganisms">
        <title>Acidisoma silvae sp. nov. and Acidisomacellulosilytica sp. nov., Two Acidophilic Bacteria Isolated from Decaying Wood, Hydrolyzing Cellulose and Producing Poly-3-hydroxybutyrate.</title>
        <authorList>
            <person name="Mieszkin S."/>
            <person name="Pouder E."/>
            <person name="Uroz S."/>
            <person name="Simon-Colin C."/>
            <person name="Alain K."/>
        </authorList>
    </citation>
    <scope>NUCLEOTIDE SEQUENCE [LARGE SCALE GENOMIC DNA]</scope>
    <source>
        <strain evidence="7 8">HW T5.17</strain>
    </source>
</reference>